<dbReference type="PANTHER" id="PTHR30474">
    <property type="entry name" value="CELL CYCLE PROTEIN"/>
    <property type="match status" value="1"/>
</dbReference>
<proteinExistence type="predicted"/>
<evidence type="ECO:0000256" key="2">
    <source>
        <dbReference type="ARBA" id="ARBA00004752"/>
    </source>
</evidence>
<feature type="transmembrane region" description="Helical" evidence="9">
    <location>
        <begin position="152"/>
        <end position="173"/>
    </location>
</feature>
<keyword evidence="5 9" id="KW-1133">Transmembrane helix</keyword>
<feature type="transmembrane region" description="Helical" evidence="9">
    <location>
        <begin position="230"/>
        <end position="247"/>
    </location>
</feature>
<dbReference type="EC" id="2.4.99.28" evidence="7"/>
<feature type="transmembrane region" description="Helical" evidence="9">
    <location>
        <begin position="392"/>
        <end position="414"/>
    </location>
</feature>
<feature type="transmembrane region" description="Helical" evidence="9">
    <location>
        <begin position="121"/>
        <end position="140"/>
    </location>
</feature>
<feature type="transmembrane region" description="Helical" evidence="9">
    <location>
        <begin position="253"/>
        <end position="269"/>
    </location>
</feature>
<dbReference type="Proteomes" id="UP001597018">
    <property type="component" value="Unassembled WGS sequence"/>
</dbReference>
<feature type="transmembrane region" description="Helical" evidence="9">
    <location>
        <begin position="426"/>
        <end position="447"/>
    </location>
</feature>
<evidence type="ECO:0000256" key="5">
    <source>
        <dbReference type="ARBA" id="ARBA00022989"/>
    </source>
</evidence>
<dbReference type="EMBL" id="JBHTIW010000016">
    <property type="protein sequence ID" value="MFD0921853.1"/>
    <property type="molecule type" value="Genomic_DNA"/>
</dbReference>
<reference evidence="11" key="1">
    <citation type="journal article" date="2019" name="Int. J. Syst. Evol. Microbiol.">
        <title>The Global Catalogue of Microorganisms (GCM) 10K type strain sequencing project: providing services to taxonomists for standard genome sequencing and annotation.</title>
        <authorList>
            <consortium name="The Broad Institute Genomics Platform"/>
            <consortium name="The Broad Institute Genome Sequencing Center for Infectious Disease"/>
            <person name="Wu L."/>
            <person name="Ma J."/>
        </authorList>
    </citation>
    <scope>NUCLEOTIDE SEQUENCE [LARGE SCALE GENOMIC DNA]</scope>
    <source>
        <strain evidence="11">CCUG 56401</strain>
    </source>
</reference>
<protein>
    <recommendedName>
        <fullName evidence="7">peptidoglycan glycosyltransferase</fullName>
        <ecNumber evidence="7">2.4.99.28</ecNumber>
    </recommendedName>
</protein>
<keyword evidence="11" id="KW-1185">Reference proteome</keyword>
<evidence type="ECO:0000313" key="10">
    <source>
        <dbReference type="EMBL" id="MFD0921853.1"/>
    </source>
</evidence>
<dbReference type="Pfam" id="PF01098">
    <property type="entry name" value="FTSW_RODA_SPOVE"/>
    <property type="match status" value="1"/>
</dbReference>
<dbReference type="PANTHER" id="PTHR30474:SF3">
    <property type="entry name" value="PEPTIDOGLYCAN GLYCOSYLTRANSFERASE RODA"/>
    <property type="match status" value="1"/>
</dbReference>
<evidence type="ECO:0000256" key="3">
    <source>
        <dbReference type="ARBA" id="ARBA00022692"/>
    </source>
</evidence>
<accession>A0ABW3FVX8</accession>
<sequence length="480" mass="50750">MDVNDHASRAVRGEPDHRTSRRTEAVMLVFAGVVCTAAYAAVDIGQGRTPAWPALAFGGGFLAVLGAAHLVVRRFAPHADPLLLPCTALLNGLGVVLIHRLDLDNAPPGASPATQLLTGNASTQLVWTAGALVLFAGVLWRVRDHRQLARYSYTAGVLGLTLLVLPGLLPASISEVNGAKLWIRLGPLSIQPGEFAKILVIIFAAAFLVAKRDLFTAAGRRMLGMTFPRARDLAPLIVAWGVSVGILTLEKELGASLLYFGIVLVMIYVATERASWLFVGLVFFAGGSVIAYLVFDHVRARVQVWNDPFAYADTTGYQLVQALFGIADGGLVGTGLGRGDPGMVPFAGTDFISSTILEELGLAGLGAVLVLYLVIAGRGLRAAITTRDGFGTLLAGGLAFGLVLQVFVVVGGVTGLIPLTGMTMPFLSYGGSSLLANYALVAVLLRISDAARRPARPAPRMEPLDQAHTELVRRPRFTDP</sequence>
<comment type="caution">
    <text evidence="10">The sequence shown here is derived from an EMBL/GenBank/DDBJ whole genome shotgun (WGS) entry which is preliminary data.</text>
</comment>
<evidence type="ECO:0000256" key="8">
    <source>
        <dbReference type="ARBA" id="ARBA00049902"/>
    </source>
</evidence>
<name>A0ABW3FVX8_9PSEU</name>
<comment type="catalytic activity">
    <reaction evidence="8">
        <text>[GlcNAc-(1-&gt;4)-Mur2Ac(oyl-L-Ala-gamma-D-Glu-L-Lys-D-Ala-D-Ala)](n)-di-trans,octa-cis-undecaprenyl diphosphate + beta-D-GlcNAc-(1-&gt;4)-Mur2Ac(oyl-L-Ala-gamma-D-Glu-L-Lys-D-Ala-D-Ala)-di-trans,octa-cis-undecaprenyl diphosphate = [GlcNAc-(1-&gt;4)-Mur2Ac(oyl-L-Ala-gamma-D-Glu-L-Lys-D-Ala-D-Ala)](n+1)-di-trans,octa-cis-undecaprenyl diphosphate + di-trans,octa-cis-undecaprenyl diphosphate + H(+)</text>
        <dbReference type="Rhea" id="RHEA:23708"/>
        <dbReference type="Rhea" id="RHEA-COMP:9602"/>
        <dbReference type="Rhea" id="RHEA-COMP:9603"/>
        <dbReference type="ChEBI" id="CHEBI:15378"/>
        <dbReference type="ChEBI" id="CHEBI:58405"/>
        <dbReference type="ChEBI" id="CHEBI:60033"/>
        <dbReference type="ChEBI" id="CHEBI:78435"/>
        <dbReference type="EC" id="2.4.99.28"/>
    </reaction>
</comment>
<keyword evidence="4" id="KW-0133">Cell shape</keyword>
<feature type="transmembrane region" description="Helical" evidence="9">
    <location>
        <begin position="360"/>
        <end position="380"/>
    </location>
</feature>
<comment type="pathway">
    <text evidence="2">Cell wall biogenesis; peptidoglycan biosynthesis.</text>
</comment>
<evidence type="ECO:0000256" key="1">
    <source>
        <dbReference type="ARBA" id="ARBA00004141"/>
    </source>
</evidence>
<feature type="transmembrane region" description="Helical" evidence="9">
    <location>
        <begin position="25"/>
        <end position="45"/>
    </location>
</feature>
<keyword evidence="6 9" id="KW-0472">Membrane</keyword>
<dbReference type="PROSITE" id="PS00428">
    <property type="entry name" value="FTSW_RODA_SPOVE"/>
    <property type="match status" value="1"/>
</dbReference>
<feature type="transmembrane region" description="Helical" evidence="9">
    <location>
        <begin position="276"/>
        <end position="295"/>
    </location>
</feature>
<dbReference type="InterPro" id="IPR001182">
    <property type="entry name" value="FtsW/RodA"/>
</dbReference>
<feature type="transmembrane region" description="Helical" evidence="9">
    <location>
        <begin position="51"/>
        <end position="70"/>
    </location>
</feature>
<evidence type="ECO:0000256" key="7">
    <source>
        <dbReference type="ARBA" id="ARBA00044770"/>
    </source>
</evidence>
<feature type="transmembrane region" description="Helical" evidence="9">
    <location>
        <begin position="82"/>
        <end position="101"/>
    </location>
</feature>
<evidence type="ECO:0000256" key="6">
    <source>
        <dbReference type="ARBA" id="ARBA00023136"/>
    </source>
</evidence>
<evidence type="ECO:0000313" key="11">
    <source>
        <dbReference type="Proteomes" id="UP001597018"/>
    </source>
</evidence>
<dbReference type="RefSeq" id="WP_263253223.1">
    <property type="nucleotide sequence ID" value="NZ_BAABLT010000051.1"/>
</dbReference>
<evidence type="ECO:0000256" key="4">
    <source>
        <dbReference type="ARBA" id="ARBA00022960"/>
    </source>
</evidence>
<gene>
    <name evidence="10" type="ORF">ACFQ16_19090</name>
</gene>
<evidence type="ECO:0000256" key="9">
    <source>
        <dbReference type="SAM" id="Phobius"/>
    </source>
</evidence>
<keyword evidence="3 9" id="KW-0812">Transmembrane</keyword>
<organism evidence="10 11">
    <name type="scientific">Saccharopolyspora rosea</name>
    <dbReference type="NCBI Taxonomy" id="524884"/>
    <lineage>
        <taxon>Bacteria</taxon>
        <taxon>Bacillati</taxon>
        <taxon>Actinomycetota</taxon>
        <taxon>Actinomycetes</taxon>
        <taxon>Pseudonocardiales</taxon>
        <taxon>Pseudonocardiaceae</taxon>
        <taxon>Saccharopolyspora</taxon>
    </lineage>
</organism>
<feature type="transmembrane region" description="Helical" evidence="9">
    <location>
        <begin position="193"/>
        <end position="210"/>
    </location>
</feature>
<dbReference type="InterPro" id="IPR018365">
    <property type="entry name" value="Cell_cycle_FtsW-rel_CS"/>
</dbReference>
<comment type="subcellular location">
    <subcellularLocation>
        <location evidence="1">Membrane</location>
        <topology evidence="1">Multi-pass membrane protein</topology>
    </subcellularLocation>
</comment>